<dbReference type="RefSeq" id="WP_051378796.1">
    <property type="nucleotide sequence ID" value="NZ_AXWS01000014.1"/>
</dbReference>
<evidence type="ECO:0000313" key="3">
    <source>
        <dbReference type="Proteomes" id="UP000675920"/>
    </source>
</evidence>
<dbReference type="OrthoDB" id="5290302at2"/>
<dbReference type="InterPro" id="IPR022742">
    <property type="entry name" value="Hydrolase_4"/>
</dbReference>
<protein>
    <submittedName>
        <fullName evidence="4">Alpha/beta fold hydrolase</fullName>
    </submittedName>
</protein>
<keyword evidence="3" id="KW-1185">Reference proteome</keyword>
<feature type="compositionally biased region" description="Low complexity" evidence="1">
    <location>
        <begin position="338"/>
        <end position="360"/>
    </location>
</feature>
<dbReference type="GO" id="GO:0016787">
    <property type="term" value="F:hydrolase activity"/>
    <property type="evidence" value="ECO:0007669"/>
    <property type="project" value="UniProtKB-KW"/>
</dbReference>
<dbReference type="InterPro" id="IPR029058">
    <property type="entry name" value="AB_hydrolase_fold"/>
</dbReference>
<dbReference type="PANTHER" id="PTHR43194:SF5">
    <property type="entry name" value="PIMELOYL-[ACYL-CARRIER PROTEIN] METHYL ESTER ESTERASE"/>
    <property type="match status" value="1"/>
</dbReference>
<evidence type="ECO:0000313" key="4">
    <source>
        <dbReference type="RefSeq" id="WP_051378796.1"/>
    </source>
</evidence>
<keyword evidence="4" id="KW-0378">Hydrolase</keyword>
<accession>A0A8B6X9M3</accession>
<dbReference type="Pfam" id="PF12146">
    <property type="entry name" value="Hydrolase_4"/>
    <property type="match status" value="1"/>
</dbReference>
<reference evidence="4" key="2">
    <citation type="journal article" date="2000" name="Curr. Protein Pept. Sci.">
        <title>Alpha/Beta-hydrolase fold enzymes: structures, functions and mechanisms.</title>
        <authorList>
            <person name="Holmquist M."/>
        </authorList>
    </citation>
    <scope>NUCLEOTIDE SEQUENCE</scope>
</reference>
<feature type="domain" description="Serine aminopeptidase S33" evidence="2">
    <location>
        <begin position="123"/>
        <end position="298"/>
    </location>
</feature>
<name>A0A8B6X9M3_9BURK</name>
<sequence>MNARATPSADTWLLLRGLTRETGHWGDLPDRLAAALPGARVIALDLPGNGVLHGEPSPASVEAMVEALRAQWAGLATLIAGAEAGTMPDLAAAPRAAGTTGHDPAGLPELHGSPDARPAAAPRVNLLAMSLGAMVAVAWAAAHPAEIGRAVLVNTSLRPFSPPWQRLRPRNWLRLPGLLRPWLSASEVEEGVLRLTSARVHVRAAAGNPSELPAAYAPDADPAANYLPPWTAAERRLIVGCWVELRARHPVTGANALRQLGAAMRYRAPAEAPPVPLLLLAGGRDALVSPQCSRRLAAVWGLPLREHARAGHDLPLDAPDWVVAQVAAFAAGAAASGPASAPGSAVSAPGPTARAAASPADDARPAGQSPVPGPAGFRHRA</sequence>
<evidence type="ECO:0000259" key="2">
    <source>
        <dbReference type="Pfam" id="PF12146"/>
    </source>
</evidence>
<dbReference type="Gene3D" id="3.40.50.1820">
    <property type="entry name" value="alpha/beta hydrolase"/>
    <property type="match status" value="1"/>
</dbReference>
<evidence type="ECO:0000256" key="1">
    <source>
        <dbReference type="SAM" id="MobiDB-lite"/>
    </source>
</evidence>
<dbReference type="SUPFAM" id="SSF53474">
    <property type="entry name" value="alpha/beta-Hydrolases"/>
    <property type="match status" value="1"/>
</dbReference>
<proteinExistence type="predicted"/>
<reference evidence="4" key="1">
    <citation type="journal article" date="1992" name="Protein Eng.">
        <title>The alpha/beta hydrolase fold.</title>
        <authorList>
            <person name="Ollis D.L."/>
            <person name="Cheah E."/>
            <person name="Cygler M."/>
            <person name="Dijkstra B."/>
            <person name="Frolow F."/>
            <person name="Franken S.M."/>
            <person name="Harel M."/>
            <person name="Remington S.J."/>
            <person name="Silman I."/>
            <person name="Schrag J. et al."/>
        </authorList>
    </citation>
    <scope>NUCLEOTIDE SEQUENCE</scope>
</reference>
<dbReference type="AlphaFoldDB" id="A0A8B6X9M3"/>
<feature type="region of interest" description="Disordered" evidence="1">
    <location>
        <begin position="338"/>
        <end position="381"/>
    </location>
</feature>
<dbReference type="InterPro" id="IPR050228">
    <property type="entry name" value="Carboxylesterase_BioH"/>
</dbReference>
<dbReference type="Proteomes" id="UP000675920">
    <property type="component" value="Unplaced"/>
</dbReference>
<organism evidence="3 4">
    <name type="scientific">Derxia gummosa DSM 723</name>
    <dbReference type="NCBI Taxonomy" id="1121388"/>
    <lineage>
        <taxon>Bacteria</taxon>
        <taxon>Pseudomonadati</taxon>
        <taxon>Pseudomonadota</taxon>
        <taxon>Betaproteobacteria</taxon>
        <taxon>Burkholderiales</taxon>
        <taxon>Alcaligenaceae</taxon>
        <taxon>Derxia</taxon>
    </lineage>
</organism>
<feature type="region of interest" description="Disordered" evidence="1">
    <location>
        <begin position="93"/>
        <end position="116"/>
    </location>
</feature>
<dbReference type="PANTHER" id="PTHR43194">
    <property type="entry name" value="HYDROLASE ALPHA/BETA FOLD FAMILY"/>
    <property type="match status" value="1"/>
</dbReference>
<reference evidence="4" key="3">
    <citation type="submission" date="2025-08" db="UniProtKB">
        <authorList>
            <consortium name="RefSeq"/>
        </authorList>
    </citation>
    <scope>IDENTIFICATION</scope>
</reference>